<dbReference type="InterPro" id="IPR005330">
    <property type="entry name" value="MHYT_dom"/>
</dbReference>
<sequence length="248" mass="26359">METAATGRLAQYLGHVVPVTFDPTLLGLSYLISFIGAASTLELINRRTSWKGYYNNLLLLGASVTMGGVAIWSMHYIGNRATRLLDGEPDLQIVSPNNYKDEVNWWRIGISGTLSGGAICGMHYLGNASISNYCCDYAAANVTGSAVIAAVASTIALAHFFVFRSAWTSSWWKRVGCAIVLAGTVSGMHWCAATGTAEARHTTAIVVSCLAFAACLIIAGSAVYSARTRKSYANGAQKITLAAAIFDQ</sequence>
<evidence type="ECO:0000256" key="1">
    <source>
        <dbReference type="SAM" id="Phobius"/>
    </source>
</evidence>
<feature type="transmembrane region" description="Helical" evidence="1">
    <location>
        <begin position="203"/>
        <end position="224"/>
    </location>
</feature>
<accession>A0ABQ0GGL2</accession>
<feature type="transmembrane region" description="Helical" evidence="1">
    <location>
        <begin position="57"/>
        <end position="77"/>
    </location>
</feature>
<protein>
    <recommendedName>
        <fullName evidence="2">MHYT domain-containing protein</fullName>
    </recommendedName>
</protein>
<comment type="caution">
    <text evidence="3">The sequence shown here is derived from an EMBL/GenBank/DDBJ whole genome shotgun (WGS) entry which is preliminary data.</text>
</comment>
<dbReference type="GeneID" id="98177782"/>
<evidence type="ECO:0000313" key="3">
    <source>
        <dbReference type="EMBL" id="GAB1316829.1"/>
    </source>
</evidence>
<dbReference type="Pfam" id="PF03707">
    <property type="entry name" value="MHYT"/>
    <property type="match status" value="1"/>
</dbReference>
<dbReference type="PANTHER" id="PTHR35152">
    <property type="entry name" value="DOMAIN SIGNALLING PROTEIN, PUTATIVE (AFU_ORTHOLOGUE AFUA_5G11310)-RELATED"/>
    <property type="match status" value="1"/>
</dbReference>
<dbReference type="PANTHER" id="PTHR35152:SF1">
    <property type="entry name" value="DOMAIN SIGNALLING PROTEIN, PUTATIVE (AFU_ORTHOLOGUE AFUA_5G11310)-RELATED"/>
    <property type="match status" value="1"/>
</dbReference>
<feature type="transmembrane region" description="Helical" evidence="1">
    <location>
        <begin position="146"/>
        <end position="163"/>
    </location>
</feature>
<evidence type="ECO:0000313" key="4">
    <source>
        <dbReference type="Proteomes" id="UP001628179"/>
    </source>
</evidence>
<feature type="domain" description="MHYT" evidence="2">
    <location>
        <begin position="116"/>
        <end position="167"/>
    </location>
</feature>
<feature type="transmembrane region" description="Helical" evidence="1">
    <location>
        <begin position="175"/>
        <end position="197"/>
    </location>
</feature>
<dbReference type="RefSeq" id="XP_070918560.1">
    <property type="nucleotide sequence ID" value="XM_071062459.1"/>
</dbReference>
<keyword evidence="1" id="KW-0812">Transmembrane</keyword>
<dbReference type="Proteomes" id="UP001628179">
    <property type="component" value="Unassembled WGS sequence"/>
</dbReference>
<keyword evidence="1" id="KW-0472">Membrane</keyword>
<proteinExistence type="predicted"/>
<evidence type="ECO:0000259" key="2">
    <source>
        <dbReference type="Pfam" id="PF03707"/>
    </source>
</evidence>
<gene>
    <name evidence="3" type="ORF">MFIFM68171_07039</name>
</gene>
<reference evidence="3 4" key="1">
    <citation type="submission" date="2024-09" db="EMBL/GenBank/DDBJ databases">
        <title>Itraconazole resistance in Madurella fahalii resulting from another homologue of gene encoding cytochrome P450 14-alpha sterol demethylase (CYP51).</title>
        <authorList>
            <person name="Yoshioka I."/>
            <person name="Fahal A.H."/>
            <person name="Kaneko S."/>
            <person name="Yaguchi T."/>
        </authorList>
    </citation>
    <scope>NUCLEOTIDE SEQUENCE [LARGE SCALE GENOMIC DNA]</scope>
    <source>
        <strain evidence="3 4">IFM 68171</strain>
    </source>
</reference>
<name>A0ABQ0GGL2_9PEZI</name>
<dbReference type="EMBL" id="BAAFSV010000004">
    <property type="protein sequence ID" value="GAB1316829.1"/>
    <property type="molecule type" value="Genomic_DNA"/>
</dbReference>
<keyword evidence="4" id="KW-1185">Reference proteome</keyword>
<organism evidence="3 4">
    <name type="scientific">Madurella fahalii</name>
    <dbReference type="NCBI Taxonomy" id="1157608"/>
    <lineage>
        <taxon>Eukaryota</taxon>
        <taxon>Fungi</taxon>
        <taxon>Dikarya</taxon>
        <taxon>Ascomycota</taxon>
        <taxon>Pezizomycotina</taxon>
        <taxon>Sordariomycetes</taxon>
        <taxon>Sordariomycetidae</taxon>
        <taxon>Sordariales</taxon>
        <taxon>Sordariales incertae sedis</taxon>
        <taxon>Madurella</taxon>
    </lineage>
</organism>
<keyword evidence="1" id="KW-1133">Transmembrane helix</keyword>